<evidence type="ECO:0000259" key="9">
    <source>
        <dbReference type="Pfam" id="PF08544"/>
    </source>
</evidence>
<comment type="similarity">
    <text evidence="1">Belongs to the GHMP kinase family. GalK subfamily.</text>
</comment>
<evidence type="ECO:0000259" key="8">
    <source>
        <dbReference type="Pfam" id="PF00288"/>
    </source>
</evidence>
<dbReference type="GO" id="GO:0006012">
    <property type="term" value="P:galactose metabolic process"/>
    <property type="evidence" value="ECO:0007669"/>
    <property type="project" value="UniProtKB-UniRule"/>
</dbReference>
<accession>A0A081BY72</accession>
<evidence type="ECO:0000313" key="11">
    <source>
        <dbReference type="EMBL" id="GAK57277.1"/>
    </source>
</evidence>
<keyword evidence="12" id="KW-1185">Reference proteome</keyword>
<dbReference type="Pfam" id="PF08544">
    <property type="entry name" value="GHMP_kinases_C"/>
    <property type="match status" value="1"/>
</dbReference>
<name>A0A081BY72_VECG1</name>
<dbReference type="STRING" id="1499967.U27_04242"/>
<dbReference type="Pfam" id="PF00288">
    <property type="entry name" value="GHMP_kinases_N"/>
    <property type="match status" value="1"/>
</dbReference>
<feature type="domain" description="Galactokinase N-terminal" evidence="10">
    <location>
        <begin position="39"/>
        <end position="87"/>
    </location>
</feature>
<dbReference type="Gene3D" id="3.30.230.10">
    <property type="match status" value="1"/>
</dbReference>
<dbReference type="PANTHER" id="PTHR10457:SF7">
    <property type="entry name" value="GALACTOKINASE-RELATED"/>
    <property type="match status" value="1"/>
</dbReference>
<dbReference type="PRINTS" id="PR00473">
    <property type="entry name" value="GALCTOKINASE"/>
</dbReference>
<proteinExistence type="inferred from homology"/>
<keyword evidence="5" id="KW-0067">ATP-binding</keyword>
<dbReference type="InterPro" id="IPR014721">
    <property type="entry name" value="Ribsml_uS5_D2-typ_fold_subgr"/>
</dbReference>
<dbReference type="Pfam" id="PF10509">
    <property type="entry name" value="GalKase_gal_bdg"/>
    <property type="match status" value="1"/>
</dbReference>
<dbReference type="InterPro" id="IPR006204">
    <property type="entry name" value="GHMP_kinase_N_dom"/>
</dbReference>
<dbReference type="PROSITE" id="PS00627">
    <property type="entry name" value="GHMP_KINASES_ATP"/>
    <property type="match status" value="1"/>
</dbReference>
<organism evidence="11">
    <name type="scientific">Vecturithrix granuli</name>
    <dbReference type="NCBI Taxonomy" id="1499967"/>
    <lineage>
        <taxon>Bacteria</taxon>
        <taxon>Candidatus Moduliflexota</taxon>
        <taxon>Candidatus Vecturitrichia</taxon>
        <taxon>Candidatus Vecturitrichales</taxon>
        <taxon>Candidatus Vecturitrichaceae</taxon>
        <taxon>Candidatus Vecturithrix</taxon>
    </lineage>
</organism>
<keyword evidence="4 11" id="KW-0418">Kinase</keyword>
<dbReference type="EC" id="2.7.1.6" evidence="7"/>
<protein>
    <recommendedName>
        <fullName evidence="7">Galactokinase</fullName>
        <ecNumber evidence="7">2.7.1.6</ecNumber>
    </recommendedName>
</protein>
<evidence type="ECO:0000313" key="12">
    <source>
        <dbReference type="Proteomes" id="UP000030661"/>
    </source>
</evidence>
<dbReference type="GO" id="GO:0004335">
    <property type="term" value="F:galactokinase activity"/>
    <property type="evidence" value="ECO:0007669"/>
    <property type="project" value="UniProtKB-UniRule"/>
</dbReference>
<dbReference type="NCBIfam" id="TIGR00131">
    <property type="entry name" value="gal_kin"/>
    <property type="match status" value="1"/>
</dbReference>
<keyword evidence="3" id="KW-0547">Nucleotide-binding</keyword>
<dbReference type="InterPro" id="IPR020568">
    <property type="entry name" value="Ribosomal_Su5_D2-typ_SF"/>
</dbReference>
<dbReference type="PRINTS" id="PR00959">
    <property type="entry name" value="MEVGALKINASE"/>
</dbReference>
<dbReference type="GO" id="GO:0005829">
    <property type="term" value="C:cytosol"/>
    <property type="evidence" value="ECO:0007669"/>
    <property type="project" value="TreeGrafter"/>
</dbReference>
<dbReference type="Proteomes" id="UP000030661">
    <property type="component" value="Unassembled WGS sequence"/>
</dbReference>
<evidence type="ECO:0000256" key="1">
    <source>
        <dbReference type="ARBA" id="ARBA00006566"/>
    </source>
</evidence>
<keyword evidence="2" id="KW-0808">Transferase</keyword>
<dbReference type="InterPro" id="IPR036554">
    <property type="entry name" value="GHMP_kinase_C_sf"/>
</dbReference>
<dbReference type="Gene3D" id="3.30.70.890">
    <property type="entry name" value="GHMP kinase, C-terminal domain"/>
    <property type="match status" value="1"/>
</dbReference>
<feature type="domain" description="GHMP kinase N-terminal" evidence="8">
    <location>
        <begin position="123"/>
        <end position="214"/>
    </location>
</feature>
<gene>
    <name evidence="11" type="ORF">U27_04242</name>
</gene>
<evidence type="ECO:0000256" key="5">
    <source>
        <dbReference type="ARBA" id="ARBA00022840"/>
    </source>
</evidence>
<evidence type="ECO:0000256" key="6">
    <source>
        <dbReference type="ARBA" id="ARBA00023144"/>
    </source>
</evidence>
<dbReference type="InterPro" id="IPR006203">
    <property type="entry name" value="GHMP_knse_ATP-bd_CS"/>
</dbReference>
<feature type="domain" description="GHMP kinase C-terminal" evidence="9">
    <location>
        <begin position="358"/>
        <end position="436"/>
    </location>
</feature>
<dbReference type="PANTHER" id="PTHR10457">
    <property type="entry name" value="MEVALONATE KINASE/GALACTOKINASE"/>
    <property type="match status" value="1"/>
</dbReference>
<dbReference type="AlphaFoldDB" id="A0A081BY72"/>
<evidence type="ECO:0000256" key="7">
    <source>
        <dbReference type="NCBIfam" id="TIGR00131"/>
    </source>
</evidence>
<evidence type="ECO:0000256" key="3">
    <source>
        <dbReference type="ARBA" id="ARBA00022741"/>
    </source>
</evidence>
<keyword evidence="6" id="KW-0299">Galactose metabolism</keyword>
<dbReference type="InterPro" id="IPR006206">
    <property type="entry name" value="Mevalonate/galactokinase"/>
</dbReference>
<dbReference type="SUPFAM" id="SSF55060">
    <property type="entry name" value="GHMP Kinase, C-terminal domain"/>
    <property type="match status" value="1"/>
</dbReference>
<evidence type="ECO:0000256" key="2">
    <source>
        <dbReference type="ARBA" id="ARBA00022679"/>
    </source>
</evidence>
<dbReference type="GO" id="GO:0005524">
    <property type="term" value="F:ATP binding"/>
    <property type="evidence" value="ECO:0007669"/>
    <property type="project" value="UniProtKB-UniRule"/>
</dbReference>
<dbReference type="InterPro" id="IPR019539">
    <property type="entry name" value="GalKase_N"/>
</dbReference>
<sequence>MTITNILQNFDTQIAPQLCAIYGEDDPGQRERYRHVLSLYQAIYGNQDVIIVRAPGRVDLMGSHTDYHQGYVLPMALDKDILVVAGKRKDQQLVLHNTDPAFAMQTFLLEKDIPCSDKGSWQNYVKAAVQAFVRDYGLSVLQGMNLVVDGRPPYGVPVAAGLSSSSALLVATAVAVKELFQISMEPKQFARFCGEAEWYVGTRGGFMDHFTSVLNQQGHALFLDCRPIERDGKATFYTEHIPLRPGYQVAVCNTNVKKEKSASSEYNTRVLETKIGLELLRPHFPQATHLRDIPLGTSLADLLPDRITLAELHQQLEPTIYETLFQESRIDSTHPLRILPRCRHVLAENAGVLRGCDLLKAGDMDAFGKVMTDSYHSIRDDFEASCPELDILIESILRCPGALGARIAGAGWGGCAVALIKADDALTFRARIADEYQAHTGLHADIFLCQPSQGAGRIGLFGDSL</sequence>
<dbReference type="InterPro" id="IPR013750">
    <property type="entry name" value="GHMP_kinase_C_dom"/>
</dbReference>
<keyword evidence="6" id="KW-0119">Carbohydrate metabolism</keyword>
<evidence type="ECO:0000256" key="4">
    <source>
        <dbReference type="ARBA" id="ARBA00022777"/>
    </source>
</evidence>
<evidence type="ECO:0000259" key="10">
    <source>
        <dbReference type="Pfam" id="PF10509"/>
    </source>
</evidence>
<dbReference type="SUPFAM" id="SSF54211">
    <property type="entry name" value="Ribosomal protein S5 domain 2-like"/>
    <property type="match status" value="1"/>
</dbReference>
<reference evidence="11" key="1">
    <citation type="journal article" date="2015" name="PeerJ">
        <title>First genomic representation of candidate bacterial phylum KSB3 points to enhanced environmental sensing as a trigger of wastewater bulking.</title>
        <authorList>
            <person name="Sekiguchi Y."/>
            <person name="Ohashi A."/>
            <person name="Parks D.H."/>
            <person name="Yamauchi T."/>
            <person name="Tyson G.W."/>
            <person name="Hugenholtz P."/>
        </authorList>
    </citation>
    <scope>NUCLEOTIDE SEQUENCE [LARGE SCALE GENOMIC DNA]</scope>
</reference>
<dbReference type="EMBL" id="DF820465">
    <property type="protein sequence ID" value="GAK57277.1"/>
    <property type="molecule type" value="Genomic_DNA"/>
</dbReference>
<dbReference type="InterPro" id="IPR000705">
    <property type="entry name" value="Galactokinase"/>
</dbReference>
<dbReference type="HOGENOM" id="CLU_017814_2_1_0"/>
<dbReference type="eggNOG" id="COG0153">
    <property type="taxonomic scope" value="Bacteria"/>
</dbReference>
<dbReference type="PIRSF" id="PIRSF000530">
    <property type="entry name" value="Galactokinase"/>
    <property type="match status" value="1"/>
</dbReference>